<proteinExistence type="predicted"/>
<feature type="chain" id="PRO_5032398377" evidence="1">
    <location>
        <begin position="23"/>
        <end position="169"/>
    </location>
</feature>
<sequence length="169" mass="19153">MHRHLISLFSLFILASSLSAHEVELLHLVTRTSSELTSKKTKVEKAPFGLMAEIEGAVNFSLRGEFKSAKIIEASTVAPDGNKYNLEAMPDGPPSFHGELLSFLKIKHGERRNDFSIGSWKVTVKFEVDGEVYMYVANYLISWRKPESKWGMQQWVNQKNVEQVVAPDR</sequence>
<dbReference type="RefSeq" id="WP_178935158.1">
    <property type="nucleotide sequence ID" value="NZ_JACBAZ010000028.1"/>
</dbReference>
<comment type="caution">
    <text evidence="2">The sequence shown here is derived from an EMBL/GenBank/DDBJ whole genome shotgun (WGS) entry which is preliminary data.</text>
</comment>
<dbReference type="AlphaFoldDB" id="A0A851GKS4"/>
<accession>A0A851GKS4</accession>
<evidence type="ECO:0000256" key="1">
    <source>
        <dbReference type="SAM" id="SignalP"/>
    </source>
</evidence>
<evidence type="ECO:0000313" key="3">
    <source>
        <dbReference type="Proteomes" id="UP000557872"/>
    </source>
</evidence>
<evidence type="ECO:0000313" key="2">
    <source>
        <dbReference type="EMBL" id="NWK57739.1"/>
    </source>
</evidence>
<protein>
    <submittedName>
        <fullName evidence="2">Uncharacterized protein</fullName>
    </submittedName>
</protein>
<feature type="signal peptide" evidence="1">
    <location>
        <begin position="1"/>
        <end position="22"/>
    </location>
</feature>
<dbReference type="Proteomes" id="UP000557872">
    <property type="component" value="Unassembled WGS sequence"/>
</dbReference>
<keyword evidence="1" id="KW-0732">Signal</keyword>
<reference evidence="2 3" key="1">
    <citation type="submission" date="2020-07" db="EMBL/GenBank/DDBJ databases">
        <title>Roseicoccus Jingziensis gen. nov., sp. nov., isolated from coastal seawater.</title>
        <authorList>
            <person name="Feng X."/>
        </authorList>
    </citation>
    <scope>NUCLEOTIDE SEQUENCE [LARGE SCALE GENOMIC DNA]</scope>
    <source>
        <strain evidence="2 3">N1E253</strain>
    </source>
</reference>
<gene>
    <name evidence="2" type="ORF">HW115_19125</name>
</gene>
<dbReference type="EMBL" id="JACBAZ010000028">
    <property type="protein sequence ID" value="NWK57739.1"/>
    <property type="molecule type" value="Genomic_DNA"/>
</dbReference>
<organism evidence="2 3">
    <name type="scientific">Oceaniferula marina</name>
    <dbReference type="NCBI Taxonomy" id="2748318"/>
    <lineage>
        <taxon>Bacteria</taxon>
        <taxon>Pseudomonadati</taxon>
        <taxon>Verrucomicrobiota</taxon>
        <taxon>Verrucomicrobiia</taxon>
        <taxon>Verrucomicrobiales</taxon>
        <taxon>Verrucomicrobiaceae</taxon>
        <taxon>Oceaniferula</taxon>
    </lineage>
</organism>
<keyword evidence="3" id="KW-1185">Reference proteome</keyword>
<name>A0A851GKS4_9BACT</name>